<accession>A0A2S0M7T2</accession>
<sequence>MNELKLFESQYIRSVWNPDEEQWYYSVIDVIAALTDSSDPRNYWKVLKSRLKKEGNETVTNCNRLKLQAADGKMRLTDVANTEELLRIIQSVPSPKAEPFKLWLAQTGADHLLDLADAKKLQEEIDTRIRARDDVREHNKSLAKAAQDAGVSTNQEFARFQNSGYMGLYDGETAAAIKRRKGLKKSEDILDNMGSEELGANLFRITQAEAKLRRENIQSKEEANKAHFEVGYTVRKAIESLGGTMPEDLPTPDKSIKQIEHERKNQLKKK</sequence>
<dbReference type="RefSeq" id="WP_051524981.1">
    <property type="nucleotide sequence ID" value="NZ_CAMIZF010000034.1"/>
</dbReference>
<dbReference type="SMART" id="SM01040">
    <property type="entry name" value="Bro-N"/>
    <property type="match status" value="1"/>
</dbReference>
<protein>
    <submittedName>
        <fullName evidence="3">Damage-inducible protein D</fullName>
    </submittedName>
</protein>
<evidence type="ECO:0000259" key="2">
    <source>
        <dbReference type="SMART" id="SM01040"/>
    </source>
</evidence>
<evidence type="ECO:0000313" key="3">
    <source>
        <dbReference type="EMBL" id="AVO27524.1"/>
    </source>
</evidence>
<evidence type="ECO:0000313" key="4">
    <source>
        <dbReference type="Proteomes" id="UP000238358"/>
    </source>
</evidence>
<dbReference type="AlphaFoldDB" id="A0A2S0M7T2"/>
<feature type="region of interest" description="Disordered" evidence="1">
    <location>
        <begin position="242"/>
        <end position="270"/>
    </location>
</feature>
<dbReference type="Pfam" id="PF02498">
    <property type="entry name" value="Bro-N"/>
    <property type="match status" value="1"/>
</dbReference>
<proteinExistence type="predicted"/>
<gene>
    <name evidence="3" type="ORF">C6Y28_07865</name>
</gene>
<evidence type="ECO:0000256" key="1">
    <source>
        <dbReference type="SAM" id="MobiDB-lite"/>
    </source>
</evidence>
<organism evidence="3 4">
    <name type="scientific">Megasphaera elsdenii</name>
    <dbReference type="NCBI Taxonomy" id="907"/>
    <lineage>
        <taxon>Bacteria</taxon>
        <taxon>Bacillati</taxon>
        <taxon>Bacillota</taxon>
        <taxon>Negativicutes</taxon>
        <taxon>Veillonellales</taxon>
        <taxon>Veillonellaceae</taxon>
        <taxon>Megasphaera</taxon>
    </lineage>
</organism>
<feature type="domain" description="Bro-N" evidence="2">
    <location>
        <begin position="11"/>
        <end position="110"/>
    </location>
</feature>
<dbReference type="InterPro" id="IPR003497">
    <property type="entry name" value="BRO_N_domain"/>
</dbReference>
<name>A0A2S0M7T2_MEGEL</name>
<reference evidence="3 4" key="1">
    <citation type="journal article" date="2018" name="Genome Announc.">
        <title>Complete genomes of two Megasphaera elsdenii strains, NCIMB 702410 and ATCC 25940.</title>
        <authorList>
            <person name="Hatmaker E.A."/>
            <person name="O'Dell K."/>
            <person name="Riley L.A."/>
            <person name="Klingeman D.M."/>
            <person name="Guss A.M."/>
        </authorList>
    </citation>
    <scope>NUCLEOTIDE SEQUENCE [LARGE SCALE GENOMIC DNA]</scope>
    <source>
        <strain evidence="3 4">NCIMB702410</strain>
    </source>
</reference>
<dbReference type="Proteomes" id="UP000238358">
    <property type="component" value="Chromosome"/>
</dbReference>
<feature type="compositionally biased region" description="Basic and acidic residues" evidence="1">
    <location>
        <begin position="254"/>
        <end position="270"/>
    </location>
</feature>
<dbReference type="EMBL" id="CP027569">
    <property type="protein sequence ID" value="AVO27524.1"/>
    <property type="molecule type" value="Genomic_DNA"/>
</dbReference>
<dbReference type="OrthoDB" id="9814400at2"/>